<evidence type="ECO:0000313" key="3">
    <source>
        <dbReference type="EMBL" id="TJZ77442.1"/>
    </source>
</evidence>
<dbReference type="OrthoDB" id="9797795at2"/>
<keyword evidence="1" id="KW-0328">Glycosyltransferase</keyword>
<sequence>MPVSKPMTPIPRRILIIRRDNIGDLVCTTPLIAALRQRFPKAEIDFLVNSYNAPVVEGHPQVDRVFVYTKAKHAGGTGARLGAYLDRLGLAWALRRRGYDWAILAGRTGVARMLRTARLAGVANIVGFARPDELRGLTHPIALPEQPEHEVAATLRLLAPLDIIDGAPPLSLAPRPIQRERFARQLTQCAGYRPGMPVVAFHVSARKPSQRWPAERVVAMMRTLHEREHCAFLLFWSPGPQDHPQHPGDDEKAAAIIAAAQGLPLLPCPTAELADLIGGLSLADQVVCSDGGAMHLAAGLGKPILCFFGQSDARVWHPWQVPHVVLQPPSHDVSDVDVAMALEGWEKLQGQINPNPKS</sequence>
<keyword evidence="2 3" id="KW-0808">Transferase</keyword>
<dbReference type="GO" id="GO:0008713">
    <property type="term" value="F:ADP-heptose-lipopolysaccharide heptosyltransferase activity"/>
    <property type="evidence" value="ECO:0007669"/>
    <property type="project" value="TreeGrafter"/>
</dbReference>
<dbReference type="GO" id="GO:0009244">
    <property type="term" value="P:lipopolysaccharide core region biosynthetic process"/>
    <property type="evidence" value="ECO:0007669"/>
    <property type="project" value="TreeGrafter"/>
</dbReference>
<keyword evidence="4" id="KW-1185">Reference proteome</keyword>
<accession>A0A4U0QAJ6</accession>
<evidence type="ECO:0000256" key="1">
    <source>
        <dbReference type="ARBA" id="ARBA00022676"/>
    </source>
</evidence>
<gene>
    <name evidence="3" type="ORF">FAZ21_03650</name>
</gene>
<evidence type="ECO:0000256" key="2">
    <source>
        <dbReference type="ARBA" id="ARBA00022679"/>
    </source>
</evidence>
<dbReference type="PANTHER" id="PTHR30160:SF1">
    <property type="entry name" value="LIPOPOLYSACCHARIDE 1,2-N-ACETYLGLUCOSAMINETRANSFERASE-RELATED"/>
    <property type="match status" value="1"/>
</dbReference>
<protein>
    <submittedName>
        <fullName evidence="3">Glycosyltransferase family 9 protein</fullName>
    </submittedName>
</protein>
<dbReference type="AlphaFoldDB" id="A0A4U0QAJ6"/>
<dbReference type="Pfam" id="PF01075">
    <property type="entry name" value="Glyco_transf_9"/>
    <property type="match status" value="1"/>
</dbReference>
<evidence type="ECO:0000313" key="4">
    <source>
        <dbReference type="Proteomes" id="UP000310016"/>
    </source>
</evidence>
<dbReference type="SUPFAM" id="SSF53756">
    <property type="entry name" value="UDP-Glycosyltransferase/glycogen phosphorylase"/>
    <property type="match status" value="1"/>
</dbReference>
<dbReference type="InterPro" id="IPR002201">
    <property type="entry name" value="Glyco_trans_9"/>
</dbReference>
<comment type="caution">
    <text evidence="3">The sequence shown here is derived from an EMBL/GenBank/DDBJ whole genome shotgun (WGS) entry which is preliminary data.</text>
</comment>
<reference evidence="3 4" key="1">
    <citation type="submission" date="2019-04" db="EMBL/GenBank/DDBJ databases">
        <title>Chitiniphilus eburnea sp. nov., a novel chitinolytic bacterium isolated from aquaculture sludge.</title>
        <authorList>
            <person name="Sheng M."/>
        </authorList>
    </citation>
    <scope>NUCLEOTIDE SEQUENCE [LARGE SCALE GENOMIC DNA]</scope>
    <source>
        <strain evidence="3 4">HX-2-15</strain>
    </source>
</reference>
<name>A0A4U0QAJ6_9NEIS</name>
<dbReference type="GO" id="GO:0005829">
    <property type="term" value="C:cytosol"/>
    <property type="evidence" value="ECO:0007669"/>
    <property type="project" value="TreeGrafter"/>
</dbReference>
<dbReference type="PANTHER" id="PTHR30160">
    <property type="entry name" value="TETRAACYLDISACCHARIDE 4'-KINASE-RELATED"/>
    <property type="match status" value="1"/>
</dbReference>
<dbReference type="InterPro" id="IPR051199">
    <property type="entry name" value="LPS_LOS_Heptosyltrfase"/>
</dbReference>
<dbReference type="Gene3D" id="3.40.50.2000">
    <property type="entry name" value="Glycogen Phosphorylase B"/>
    <property type="match status" value="2"/>
</dbReference>
<dbReference type="CDD" id="cd03789">
    <property type="entry name" value="GT9_LPS_heptosyltransferase"/>
    <property type="match status" value="1"/>
</dbReference>
<dbReference type="EMBL" id="SUMF01000002">
    <property type="protein sequence ID" value="TJZ77442.1"/>
    <property type="molecule type" value="Genomic_DNA"/>
</dbReference>
<dbReference type="Proteomes" id="UP000310016">
    <property type="component" value="Unassembled WGS sequence"/>
</dbReference>
<proteinExistence type="predicted"/>
<organism evidence="3 4">
    <name type="scientific">Chitiniphilus eburneus</name>
    <dbReference type="NCBI Taxonomy" id="2571148"/>
    <lineage>
        <taxon>Bacteria</taxon>
        <taxon>Pseudomonadati</taxon>
        <taxon>Pseudomonadota</taxon>
        <taxon>Betaproteobacteria</taxon>
        <taxon>Neisseriales</taxon>
        <taxon>Chitinibacteraceae</taxon>
        <taxon>Chitiniphilus</taxon>
    </lineage>
</organism>